<dbReference type="PANTHER" id="PTHR12526">
    <property type="entry name" value="GLYCOSYLTRANSFERASE"/>
    <property type="match status" value="1"/>
</dbReference>
<accession>A0A7X0VZ25</accession>
<proteinExistence type="predicted"/>
<name>A0A7X0VZ25_9BACL</name>
<comment type="caution">
    <text evidence="1">The sequence shown here is derived from an EMBL/GenBank/DDBJ whole genome shotgun (WGS) entry which is preliminary data.</text>
</comment>
<dbReference type="AlphaFoldDB" id="A0A7X0VZ25"/>
<dbReference type="RefSeq" id="WP_185132767.1">
    <property type="nucleotide sequence ID" value="NZ_JACJVO010000042.1"/>
</dbReference>
<evidence type="ECO:0000313" key="1">
    <source>
        <dbReference type="EMBL" id="MBB6735112.1"/>
    </source>
</evidence>
<gene>
    <name evidence="1" type="ORF">H7C18_29790</name>
</gene>
<keyword evidence="1" id="KW-0808">Transferase</keyword>
<dbReference type="Proteomes" id="UP000564644">
    <property type="component" value="Unassembled WGS sequence"/>
</dbReference>
<dbReference type="EMBL" id="JACJVO010000042">
    <property type="protein sequence ID" value="MBB6735112.1"/>
    <property type="molecule type" value="Genomic_DNA"/>
</dbReference>
<organism evidence="1 2">
    <name type="scientific">Cohnella zeiphila</name>
    <dbReference type="NCBI Taxonomy" id="2761120"/>
    <lineage>
        <taxon>Bacteria</taxon>
        <taxon>Bacillati</taxon>
        <taxon>Bacillota</taxon>
        <taxon>Bacilli</taxon>
        <taxon>Bacillales</taxon>
        <taxon>Paenibacillaceae</taxon>
        <taxon>Cohnella</taxon>
    </lineage>
</organism>
<sequence length="417" mass="48426">MKKILFITNRLPFPATDGRKNMLLQYIRHMKEIYPDSEIVNLSFIDDPKYMRHRPPEIGRLADLKLPGMVEKLYNVLVHSLIRRRWPLQVSAYYSRKTHRQIREFIREEQPDFVLYDMVRVAEYWSEGKGRTVLSYDDLLSRRYKRQLDWFQYIPSILGGFSNKLPGSLKRFAELKFVQKRLIAFESEMLRRYEKKVADHFDHLIFTSPAEALDFREVTRHDSCHGIPMKVEPDAHARGSRRYDPNKLVFVGKMDIPHNSSAAVYFCERIWPRIKREMPDAAFYIVGKNPTAEVRQLQSKYPGVVVTGEVDDVKRIVRDSALMVAPLLFGTGIKTKILEAMSWGVPVVTNRIGSEGLDVHHGEDLFICDSEDEMVRSVILLMGDKETNDHLSGNSIRYVSSRFSGPATRKNMELILS</sequence>
<dbReference type="CDD" id="cd03801">
    <property type="entry name" value="GT4_PimA-like"/>
    <property type="match status" value="1"/>
</dbReference>
<dbReference type="SUPFAM" id="SSF53756">
    <property type="entry name" value="UDP-Glycosyltransferase/glycogen phosphorylase"/>
    <property type="match status" value="1"/>
</dbReference>
<dbReference type="Gene3D" id="3.40.50.2000">
    <property type="entry name" value="Glycogen Phosphorylase B"/>
    <property type="match status" value="2"/>
</dbReference>
<reference evidence="1 2" key="1">
    <citation type="submission" date="2020-08" db="EMBL/GenBank/DDBJ databases">
        <title>Cohnella phylogeny.</title>
        <authorList>
            <person name="Dunlap C."/>
        </authorList>
    </citation>
    <scope>NUCLEOTIDE SEQUENCE [LARGE SCALE GENOMIC DNA]</scope>
    <source>
        <strain evidence="1 2">CBP 2801</strain>
    </source>
</reference>
<evidence type="ECO:0000313" key="2">
    <source>
        <dbReference type="Proteomes" id="UP000564644"/>
    </source>
</evidence>
<protein>
    <submittedName>
        <fullName evidence="1">Glycosyltransferase</fullName>
    </submittedName>
</protein>
<dbReference type="GO" id="GO:0016740">
    <property type="term" value="F:transferase activity"/>
    <property type="evidence" value="ECO:0007669"/>
    <property type="project" value="UniProtKB-KW"/>
</dbReference>
<dbReference type="Pfam" id="PF13692">
    <property type="entry name" value="Glyco_trans_1_4"/>
    <property type="match status" value="1"/>
</dbReference>
<keyword evidence="2" id="KW-1185">Reference proteome</keyword>